<evidence type="ECO:0000256" key="1">
    <source>
        <dbReference type="ARBA" id="ARBA00007228"/>
    </source>
</evidence>
<dbReference type="Gene3D" id="3.40.1280.10">
    <property type="match status" value="1"/>
</dbReference>
<evidence type="ECO:0000259" key="4">
    <source>
        <dbReference type="SMART" id="SM00967"/>
    </source>
</evidence>
<evidence type="ECO:0000313" key="5">
    <source>
        <dbReference type="EMBL" id="PZV99862.1"/>
    </source>
</evidence>
<dbReference type="GO" id="GO:0005829">
    <property type="term" value="C:cytosol"/>
    <property type="evidence" value="ECO:0007669"/>
    <property type="project" value="TreeGrafter"/>
</dbReference>
<evidence type="ECO:0000256" key="3">
    <source>
        <dbReference type="ARBA" id="ARBA00022679"/>
    </source>
</evidence>
<dbReference type="RefSeq" id="WP_111518665.1">
    <property type="nucleotide sequence ID" value="NZ_QKUB01000006.1"/>
</dbReference>
<dbReference type="InterPro" id="IPR029064">
    <property type="entry name" value="Ribosomal_eL30-like_sf"/>
</dbReference>
<evidence type="ECO:0000313" key="6">
    <source>
        <dbReference type="Proteomes" id="UP000249646"/>
    </source>
</evidence>
<dbReference type="GO" id="GO:0008173">
    <property type="term" value="F:RNA methyltransferase activity"/>
    <property type="evidence" value="ECO:0007669"/>
    <property type="project" value="InterPro"/>
</dbReference>
<dbReference type="GO" id="GO:0032259">
    <property type="term" value="P:methylation"/>
    <property type="evidence" value="ECO:0007669"/>
    <property type="project" value="UniProtKB-KW"/>
</dbReference>
<dbReference type="SUPFAM" id="SSF75217">
    <property type="entry name" value="alpha/beta knot"/>
    <property type="match status" value="1"/>
</dbReference>
<dbReference type="OrthoDB" id="9794400at2"/>
<dbReference type="Pfam" id="PF08032">
    <property type="entry name" value="SpoU_sub_bind"/>
    <property type="match status" value="1"/>
</dbReference>
<dbReference type="GO" id="GO:0006396">
    <property type="term" value="P:RNA processing"/>
    <property type="evidence" value="ECO:0007669"/>
    <property type="project" value="InterPro"/>
</dbReference>
<dbReference type="EMBL" id="QKUB01000006">
    <property type="protein sequence ID" value="PZV99862.1"/>
    <property type="molecule type" value="Genomic_DNA"/>
</dbReference>
<dbReference type="NCBIfam" id="TIGR00186">
    <property type="entry name" value="rRNA_methyl_3"/>
    <property type="match status" value="1"/>
</dbReference>
<organism evidence="5 6">
    <name type="scientific">Metamycoplasma auris</name>
    <dbReference type="NCBI Taxonomy" id="51363"/>
    <lineage>
        <taxon>Bacteria</taxon>
        <taxon>Bacillati</taxon>
        <taxon>Mycoplasmatota</taxon>
        <taxon>Mycoplasmoidales</taxon>
        <taxon>Metamycoplasmataceae</taxon>
        <taxon>Metamycoplasma</taxon>
    </lineage>
</organism>
<proteinExistence type="inferred from homology"/>
<dbReference type="PANTHER" id="PTHR46429">
    <property type="entry name" value="23S RRNA (GUANOSINE-2'-O-)-METHYLTRANSFERASE RLMB"/>
    <property type="match status" value="1"/>
</dbReference>
<name>A0A2W7GPP1_9BACT</name>
<keyword evidence="3 5" id="KW-0808">Transferase</keyword>
<comment type="similarity">
    <text evidence="1">Belongs to the class IV-like SAM-binding methyltransferase superfamily. RNA methyltransferase TrmH family.</text>
</comment>
<dbReference type="InterPro" id="IPR013123">
    <property type="entry name" value="SpoU_subst-bd"/>
</dbReference>
<comment type="caution">
    <text evidence="5">The sequence shown here is derived from an EMBL/GenBank/DDBJ whole genome shotgun (WGS) entry which is preliminary data.</text>
</comment>
<accession>A0A2W7GPP1</accession>
<dbReference type="GO" id="GO:0003723">
    <property type="term" value="F:RNA binding"/>
    <property type="evidence" value="ECO:0007669"/>
    <property type="project" value="InterPro"/>
</dbReference>
<gene>
    <name evidence="5" type="ORF">BCF89_10622</name>
</gene>
<dbReference type="SMART" id="SM00967">
    <property type="entry name" value="SpoU_sub_bind"/>
    <property type="match status" value="1"/>
</dbReference>
<protein>
    <submittedName>
        <fullName evidence="5">23S rRNA (Guanosine2251-2'-O)-methyltransferase</fullName>
    </submittedName>
</protein>
<dbReference type="Pfam" id="PF00588">
    <property type="entry name" value="SpoU_methylase"/>
    <property type="match status" value="1"/>
</dbReference>
<reference evidence="5 6" key="1">
    <citation type="submission" date="2018-06" db="EMBL/GenBank/DDBJ databases">
        <title>Genomic Encyclopedia of Archaeal and Bacterial Type Strains, Phase II (KMG-II): from individual species to whole genera.</title>
        <authorList>
            <person name="Goeker M."/>
        </authorList>
    </citation>
    <scope>NUCLEOTIDE SEQUENCE [LARGE SCALE GENOMIC DNA]</scope>
    <source>
        <strain evidence="5 6">ATCC 51348</strain>
    </source>
</reference>
<dbReference type="InterPro" id="IPR029026">
    <property type="entry name" value="tRNA_m1G_MTases_N"/>
</dbReference>
<sequence length="230" mass="26077">MKNYIYGKNSVLEALKEDYPIKKLYLMSNLKNREIKFPYISYLSKNELDKIVSGNHQGYIAEIEPFRYDDIGIIKKNNPQVVLILDHIQDPQNFGSILRSCSVFGVQYVIIPKDRSVDVTPVVLKTSSGGFKNIKIIKTNSLFEAIEYLKKNGFWIYGSALNKEAKKLSEISFSFPVGLIVGNEGRGVSKTLLKAADEIVYIEQSKNAVQSLNVSNATAIFLYEFFKQLK</sequence>
<dbReference type="InterPro" id="IPR001537">
    <property type="entry name" value="SpoU_MeTrfase"/>
</dbReference>
<dbReference type="SUPFAM" id="SSF55315">
    <property type="entry name" value="L30e-like"/>
    <property type="match status" value="1"/>
</dbReference>
<dbReference type="PANTHER" id="PTHR46429:SF1">
    <property type="entry name" value="23S RRNA (GUANOSINE-2'-O-)-METHYLTRANSFERASE RLMB"/>
    <property type="match status" value="1"/>
</dbReference>
<dbReference type="Proteomes" id="UP000249646">
    <property type="component" value="Unassembled WGS sequence"/>
</dbReference>
<feature type="domain" description="RNA 2-O ribose methyltransferase substrate binding" evidence="4">
    <location>
        <begin position="4"/>
        <end position="69"/>
    </location>
</feature>
<evidence type="ECO:0000256" key="2">
    <source>
        <dbReference type="ARBA" id="ARBA00022603"/>
    </source>
</evidence>
<dbReference type="AlphaFoldDB" id="A0A2W7GPP1"/>
<keyword evidence="2 5" id="KW-0489">Methyltransferase</keyword>
<dbReference type="CDD" id="cd18103">
    <property type="entry name" value="SpoU-like_RlmB"/>
    <property type="match status" value="1"/>
</dbReference>
<dbReference type="InterPro" id="IPR004441">
    <property type="entry name" value="rRNA_MeTrfase_TrmH"/>
</dbReference>
<dbReference type="Gene3D" id="3.30.1330.30">
    <property type="match status" value="1"/>
</dbReference>
<keyword evidence="6" id="KW-1185">Reference proteome</keyword>
<dbReference type="InterPro" id="IPR029028">
    <property type="entry name" value="Alpha/beta_knot_MTases"/>
</dbReference>